<feature type="region of interest" description="Disordered" evidence="3">
    <location>
        <begin position="292"/>
        <end position="316"/>
    </location>
</feature>
<dbReference type="SUPFAM" id="SSF50182">
    <property type="entry name" value="Sm-like ribonucleoproteins"/>
    <property type="match status" value="1"/>
</dbReference>
<dbReference type="GeneID" id="111247537"/>
<protein>
    <recommendedName>
        <fullName evidence="4">TFG box profile domain-containing protein</fullName>
    </recommendedName>
</protein>
<dbReference type="InParanoid" id="A0A7M7JMK9"/>
<feature type="short sequence motif" description="TFG box" evidence="2">
    <location>
        <begin position="337"/>
        <end position="357"/>
    </location>
</feature>
<dbReference type="EnsemblMetazoa" id="XM_022798570">
    <property type="protein sequence ID" value="XP_022654305"/>
    <property type="gene ID" value="LOC111247537"/>
</dbReference>
<dbReference type="KEGG" id="vde:111247537"/>
<dbReference type="PANTHER" id="PTHR13586:SF26">
    <property type="entry name" value="CHROMOSOME UNDETERMINED SCAFFOLD_51, WHOLE GENOME SHOTGUN SEQUENCE"/>
    <property type="match status" value="1"/>
</dbReference>
<evidence type="ECO:0000256" key="3">
    <source>
        <dbReference type="SAM" id="MobiDB-lite"/>
    </source>
</evidence>
<evidence type="ECO:0000256" key="1">
    <source>
        <dbReference type="ARBA" id="ARBA00010415"/>
    </source>
</evidence>
<feature type="compositionally biased region" description="Polar residues" evidence="3">
    <location>
        <begin position="196"/>
        <end position="228"/>
    </location>
</feature>
<dbReference type="OMA" id="WAEERKW"/>
<dbReference type="SMART" id="SM01271">
    <property type="entry name" value="LSM14"/>
    <property type="match status" value="1"/>
</dbReference>
<dbReference type="PANTHER" id="PTHR13586">
    <property type="entry name" value="SCD6 PROTEIN-RELATED"/>
    <property type="match status" value="1"/>
</dbReference>
<dbReference type="RefSeq" id="XP_022654305.1">
    <property type="nucleotide sequence ID" value="XM_022798570.1"/>
</dbReference>
<dbReference type="Pfam" id="PF12701">
    <property type="entry name" value="LSM14"/>
    <property type="match status" value="1"/>
</dbReference>
<evidence type="ECO:0000313" key="6">
    <source>
        <dbReference type="Proteomes" id="UP000594260"/>
    </source>
</evidence>
<organism evidence="5 6">
    <name type="scientific">Varroa destructor</name>
    <name type="common">Honeybee mite</name>
    <dbReference type="NCBI Taxonomy" id="109461"/>
    <lineage>
        <taxon>Eukaryota</taxon>
        <taxon>Metazoa</taxon>
        <taxon>Ecdysozoa</taxon>
        <taxon>Arthropoda</taxon>
        <taxon>Chelicerata</taxon>
        <taxon>Arachnida</taxon>
        <taxon>Acari</taxon>
        <taxon>Parasitiformes</taxon>
        <taxon>Mesostigmata</taxon>
        <taxon>Gamasina</taxon>
        <taxon>Dermanyssoidea</taxon>
        <taxon>Varroidae</taxon>
        <taxon>Varroa</taxon>
    </lineage>
</organism>
<proteinExistence type="inferred from homology"/>
<dbReference type="Proteomes" id="UP000594260">
    <property type="component" value="Unplaced"/>
</dbReference>
<dbReference type="InterPro" id="IPR025609">
    <property type="entry name" value="Lsm14-like_N"/>
</dbReference>
<feature type="domain" description="TFG box profile" evidence="4">
    <location>
        <begin position="337"/>
        <end position="357"/>
    </location>
</feature>
<dbReference type="Gene3D" id="2.30.30.100">
    <property type="match status" value="1"/>
</dbReference>
<accession>A0A7M7JMK9</accession>
<feature type="region of interest" description="Disordered" evidence="3">
    <location>
        <begin position="140"/>
        <end position="264"/>
    </location>
</feature>
<feature type="compositionally biased region" description="Polar residues" evidence="3">
    <location>
        <begin position="140"/>
        <end position="178"/>
    </location>
</feature>
<evidence type="ECO:0000313" key="5">
    <source>
        <dbReference type="EnsemblMetazoa" id="XP_022654305"/>
    </source>
</evidence>
<dbReference type="PROSITE" id="PS51536">
    <property type="entry name" value="TFG"/>
    <property type="match status" value="1"/>
</dbReference>
<dbReference type="InterPro" id="IPR010920">
    <property type="entry name" value="LSM_dom_sf"/>
</dbReference>
<name>A0A7M7JMK9_VARDE</name>
<dbReference type="OrthoDB" id="21539at2759"/>
<dbReference type="SMART" id="SM01199">
    <property type="entry name" value="FDF"/>
    <property type="match status" value="1"/>
</dbReference>
<keyword evidence="6" id="KW-1185">Reference proteome</keyword>
<dbReference type="AlphaFoldDB" id="A0A7M7JMK9"/>
<dbReference type="InterPro" id="IPR025768">
    <property type="entry name" value="TFG_box"/>
</dbReference>
<sequence>MTQFGSLYDALGRELSVITKGSARFEGTLTSFSLQDSTITLENVWCLGTENRQVEQTITPSPNPVPSITFDGLSLSSIKVLNPECHMNQDPAIVSIIPNSQVSIRPPKRQINNSVMSLFGVGGPRQRRVDVNLLMKEAASNGNSSIKGNQRKQNGSPQKQVNRNKNQNAHRNGNQNQHRSQRRAASGSGKNKKQIQARNANKNSRHVSFTTDSLSAGSSNRGNRQFTRIPQIPAHLNRRQADRTPNSPSRTQRRQPVGKFQVSENSTKLYTDDFDFDQAHEKFKELSIKDDRAKGDAKDDGKDNTNSDSIHDLKEPVYNQDKSFYDNLSMTTETEGHQRLTRRQMMQANKETFGITYLPGRRSFFRGSYSRGNRRQFQRMAMAH</sequence>
<comment type="similarity">
    <text evidence="1">Belongs to the LSM14 family.</text>
</comment>
<evidence type="ECO:0000259" key="4">
    <source>
        <dbReference type="PROSITE" id="PS51536"/>
    </source>
</evidence>
<evidence type="ECO:0000256" key="2">
    <source>
        <dbReference type="PROSITE-ProRule" id="PRU00869"/>
    </source>
</evidence>
<reference evidence="5" key="1">
    <citation type="submission" date="2021-01" db="UniProtKB">
        <authorList>
            <consortium name="EnsemblMetazoa"/>
        </authorList>
    </citation>
    <scope>IDENTIFICATION</scope>
</reference>
<feature type="compositionally biased region" description="Basic and acidic residues" evidence="3">
    <location>
        <begin position="292"/>
        <end position="315"/>
    </location>
</feature>
<dbReference type="InterPro" id="IPR019050">
    <property type="entry name" value="FDF_dom"/>
</dbReference>